<dbReference type="InterPro" id="IPR051532">
    <property type="entry name" value="Ester_Hydrolysis_Enzymes"/>
</dbReference>
<evidence type="ECO:0000259" key="1">
    <source>
        <dbReference type="Pfam" id="PF13472"/>
    </source>
</evidence>
<dbReference type="Gene3D" id="3.40.50.1110">
    <property type="entry name" value="SGNH hydrolase"/>
    <property type="match status" value="1"/>
</dbReference>
<sequence length="191" mass="21654">MKILLIGDSLTYGYGVDHDKSWAYLLSKNKSIDIINKGINGDTTAGMLFRAYEDISSNLSCFTVIMGGSNDILSDLSYNYVKDNIILIIEEAQSLGSEPILAIQPPVVPIMAERLWSSGVNYYKVNEEIKAYRNEILSYAIDNRIKYIDFFTPFHRLLEEDKAINYYLDGLHLNSKGNQLLYDLASKIIFS</sequence>
<organism evidence="2 3">
    <name type="scientific">Clostridium omnivorum</name>
    <dbReference type="NCBI Taxonomy" id="1604902"/>
    <lineage>
        <taxon>Bacteria</taxon>
        <taxon>Bacillati</taxon>
        <taxon>Bacillota</taxon>
        <taxon>Clostridia</taxon>
        <taxon>Eubacteriales</taxon>
        <taxon>Clostridiaceae</taxon>
        <taxon>Clostridium</taxon>
    </lineage>
</organism>
<dbReference type="PANTHER" id="PTHR30383:SF5">
    <property type="entry name" value="SGNH HYDROLASE-TYPE ESTERASE DOMAIN-CONTAINING PROTEIN"/>
    <property type="match status" value="1"/>
</dbReference>
<gene>
    <name evidence="2" type="ORF">bsdE14_27860</name>
</gene>
<dbReference type="Pfam" id="PF13472">
    <property type="entry name" value="Lipase_GDSL_2"/>
    <property type="match status" value="1"/>
</dbReference>
<name>A0ABQ5N842_9CLOT</name>
<comment type="caution">
    <text evidence="2">The sequence shown here is derived from an EMBL/GenBank/DDBJ whole genome shotgun (WGS) entry which is preliminary data.</text>
</comment>
<dbReference type="InterPro" id="IPR036514">
    <property type="entry name" value="SGNH_hydro_sf"/>
</dbReference>
<protein>
    <submittedName>
        <fullName evidence="2">Peptidase</fullName>
    </submittedName>
</protein>
<accession>A0ABQ5N842</accession>
<dbReference type="InterPro" id="IPR013830">
    <property type="entry name" value="SGNH_hydro"/>
</dbReference>
<evidence type="ECO:0000313" key="3">
    <source>
        <dbReference type="Proteomes" id="UP001208567"/>
    </source>
</evidence>
<reference evidence="2 3" key="1">
    <citation type="journal article" date="2024" name="Int. J. Syst. Evol. Microbiol.">
        <title>Clostridium omnivorum sp. nov., isolated from anoxic soil under the treatment of reductive soil disinfestation.</title>
        <authorList>
            <person name="Ueki A."/>
            <person name="Tonouchi A."/>
            <person name="Kaku N."/>
            <person name="Honma S."/>
            <person name="Ueki K."/>
        </authorList>
    </citation>
    <scope>NUCLEOTIDE SEQUENCE [LARGE SCALE GENOMIC DNA]</scope>
    <source>
        <strain evidence="2 3">E14</strain>
    </source>
</reference>
<dbReference type="PANTHER" id="PTHR30383">
    <property type="entry name" value="THIOESTERASE 1/PROTEASE 1/LYSOPHOSPHOLIPASE L1"/>
    <property type="match status" value="1"/>
</dbReference>
<feature type="domain" description="SGNH hydrolase-type esterase" evidence="1">
    <location>
        <begin position="5"/>
        <end position="180"/>
    </location>
</feature>
<dbReference type="RefSeq" id="WP_264850661.1">
    <property type="nucleotide sequence ID" value="NZ_BRXR01000001.1"/>
</dbReference>
<dbReference type="Proteomes" id="UP001208567">
    <property type="component" value="Unassembled WGS sequence"/>
</dbReference>
<keyword evidence="3" id="KW-1185">Reference proteome</keyword>
<dbReference type="EMBL" id="BRXR01000001">
    <property type="protein sequence ID" value="GLC31376.1"/>
    <property type="molecule type" value="Genomic_DNA"/>
</dbReference>
<evidence type="ECO:0000313" key="2">
    <source>
        <dbReference type="EMBL" id="GLC31376.1"/>
    </source>
</evidence>
<dbReference type="SUPFAM" id="SSF52266">
    <property type="entry name" value="SGNH hydrolase"/>
    <property type="match status" value="1"/>
</dbReference>
<proteinExistence type="predicted"/>